<proteinExistence type="predicted"/>
<dbReference type="CDD" id="cd00657">
    <property type="entry name" value="Ferritin_like"/>
    <property type="match status" value="1"/>
</dbReference>
<sequence>MNSSQDCISVCNSLLRGELSAVETYNQAIEKFGTEPEFTALQSIKTDHIEAVGTLRQHVLEMGGTPADGSGAWGTFAKAVEGGAKLLGESPALSALIAGEEHGISEYEDALKDDNVMEEIKHPIRSRLFPALQVHIDALKRLQNR</sequence>
<evidence type="ECO:0000313" key="3">
    <source>
        <dbReference type="Proteomes" id="UP001207930"/>
    </source>
</evidence>
<evidence type="ECO:0000313" key="2">
    <source>
        <dbReference type="EMBL" id="MCW1886032.1"/>
    </source>
</evidence>
<dbReference type="InterPro" id="IPR019052">
    <property type="entry name" value="DUF2383"/>
</dbReference>
<evidence type="ECO:0000259" key="1">
    <source>
        <dbReference type="Pfam" id="PF09537"/>
    </source>
</evidence>
<gene>
    <name evidence="2" type="ORF">OKA04_14940</name>
</gene>
<dbReference type="Pfam" id="PF09537">
    <property type="entry name" value="DUF2383"/>
    <property type="match status" value="1"/>
</dbReference>
<reference evidence="2 3" key="1">
    <citation type="submission" date="2022-10" db="EMBL/GenBank/DDBJ databases">
        <title>Luteolibacter flavescens strain MCCC 1K03193, whole genome shotgun sequencing project.</title>
        <authorList>
            <person name="Zhao G."/>
            <person name="Shen L."/>
        </authorList>
    </citation>
    <scope>NUCLEOTIDE SEQUENCE [LARGE SCALE GENOMIC DNA]</scope>
    <source>
        <strain evidence="2 3">MCCC 1K03193</strain>
    </source>
</reference>
<comment type="caution">
    <text evidence="2">The sequence shown here is derived from an EMBL/GenBank/DDBJ whole genome shotgun (WGS) entry which is preliminary data.</text>
</comment>
<protein>
    <submittedName>
        <fullName evidence="2">PA2169 family four-helix-bundle protein</fullName>
    </submittedName>
</protein>
<dbReference type="InterPro" id="IPR012347">
    <property type="entry name" value="Ferritin-like"/>
</dbReference>
<dbReference type="Gene3D" id="1.20.1260.10">
    <property type="match status" value="1"/>
</dbReference>
<accession>A0ABT3FR20</accession>
<feature type="domain" description="DUF2383" evidence="1">
    <location>
        <begin position="8"/>
        <end position="113"/>
    </location>
</feature>
<dbReference type="RefSeq" id="WP_264501988.1">
    <property type="nucleotide sequence ID" value="NZ_JAPDDS010000008.1"/>
</dbReference>
<dbReference type="EMBL" id="JAPDDS010000008">
    <property type="protein sequence ID" value="MCW1886032.1"/>
    <property type="molecule type" value="Genomic_DNA"/>
</dbReference>
<keyword evidence="3" id="KW-1185">Reference proteome</keyword>
<organism evidence="2 3">
    <name type="scientific">Luteolibacter flavescens</name>
    <dbReference type="NCBI Taxonomy" id="1859460"/>
    <lineage>
        <taxon>Bacteria</taxon>
        <taxon>Pseudomonadati</taxon>
        <taxon>Verrucomicrobiota</taxon>
        <taxon>Verrucomicrobiia</taxon>
        <taxon>Verrucomicrobiales</taxon>
        <taxon>Verrucomicrobiaceae</taxon>
        <taxon>Luteolibacter</taxon>
    </lineage>
</organism>
<name>A0ABT3FR20_9BACT</name>
<dbReference type="Proteomes" id="UP001207930">
    <property type="component" value="Unassembled WGS sequence"/>
</dbReference>